<evidence type="ECO:0000313" key="3">
    <source>
        <dbReference type="Proteomes" id="UP000038802"/>
    </source>
</evidence>
<evidence type="ECO:0000313" key="4">
    <source>
        <dbReference type="Proteomes" id="UP000044938"/>
    </source>
</evidence>
<dbReference type="Proteomes" id="UP000044938">
    <property type="component" value="Unassembled WGS sequence"/>
</dbReference>
<reference evidence="3 4" key="2">
    <citation type="submission" date="2015-03" db="EMBL/GenBank/DDBJ databases">
        <authorList>
            <consortium name="Pathogen Informatics"/>
        </authorList>
    </citation>
    <scope>NUCLEOTIDE SEQUENCE [LARGE SCALE GENOMIC DNA]</scope>
    <source>
        <strain evidence="3">K00500041</strain>
        <strain evidence="2 4">M09401471</strain>
    </source>
</reference>
<protein>
    <submittedName>
        <fullName evidence="1">Uncharacterized protein</fullName>
    </submittedName>
</protein>
<evidence type="ECO:0000313" key="2">
    <source>
        <dbReference type="EMBL" id="COW28045.1"/>
    </source>
</evidence>
<reference evidence="1" key="1">
    <citation type="submission" date="2015-03" db="EMBL/GenBank/DDBJ databases">
        <authorList>
            <person name="Murphy D."/>
        </authorList>
    </citation>
    <scope>NUCLEOTIDE SEQUENCE [LARGE SCALE GENOMIC DNA]</scope>
    <source>
        <strain evidence="1">K00500041</strain>
    </source>
</reference>
<proteinExistence type="predicted"/>
<gene>
    <name evidence="1" type="ORF">ERS007703_02548</name>
    <name evidence="2" type="ORF">ERS007720_02227</name>
</gene>
<sequence>MQHRGVGLSARMRLHIGEFGTEQRLGSVAGEVFHHVDVLTTAVVAPPGQSLGVLVGQHTALGLQHSARCEVLRGDHLQGVSLPTKLLGQQLGDIGVNLSERGRHYRGSASVRCSSHGRQCIQRAAPGLITLNAAHAIHRCTSAPQTAATSAPAAT</sequence>
<name>A0A0U0REF8_MYCTX</name>
<dbReference type="EMBL" id="CSAE01000282">
    <property type="protein sequence ID" value="COW02157.1"/>
    <property type="molecule type" value="Genomic_DNA"/>
</dbReference>
<evidence type="ECO:0000313" key="1">
    <source>
        <dbReference type="EMBL" id="COW02157.1"/>
    </source>
</evidence>
<dbReference type="Proteomes" id="UP000038802">
    <property type="component" value="Unassembled WGS sequence"/>
</dbReference>
<dbReference type="AlphaFoldDB" id="A0A0U0REF8"/>
<organism evidence="1 3">
    <name type="scientific">Mycobacterium tuberculosis</name>
    <dbReference type="NCBI Taxonomy" id="1773"/>
    <lineage>
        <taxon>Bacteria</taxon>
        <taxon>Bacillati</taxon>
        <taxon>Actinomycetota</taxon>
        <taxon>Actinomycetes</taxon>
        <taxon>Mycobacteriales</taxon>
        <taxon>Mycobacteriaceae</taxon>
        <taxon>Mycobacterium</taxon>
        <taxon>Mycobacterium tuberculosis complex</taxon>
    </lineage>
</organism>
<accession>A0A0U0REF8</accession>
<dbReference type="EMBL" id="CSAJ01000271">
    <property type="protein sequence ID" value="COW28045.1"/>
    <property type="molecule type" value="Genomic_DNA"/>
</dbReference>